<proteinExistence type="predicted"/>
<dbReference type="AlphaFoldDB" id="A0A931N3C6"/>
<dbReference type="RefSeq" id="WP_196148762.1">
    <property type="nucleotide sequence ID" value="NZ_JADMLG010000003.1"/>
</dbReference>
<accession>A0A931N3C6</accession>
<keyword evidence="2" id="KW-1185">Reference proteome</keyword>
<organism evidence="1 2">
    <name type="scientific">Nocardia bovistercoris</name>
    <dbReference type="NCBI Taxonomy" id="2785916"/>
    <lineage>
        <taxon>Bacteria</taxon>
        <taxon>Bacillati</taxon>
        <taxon>Actinomycetota</taxon>
        <taxon>Actinomycetes</taxon>
        <taxon>Mycobacteriales</taxon>
        <taxon>Nocardiaceae</taxon>
        <taxon>Nocardia</taxon>
    </lineage>
</organism>
<reference evidence="1" key="1">
    <citation type="submission" date="2020-11" db="EMBL/GenBank/DDBJ databases">
        <title>Nocardia NEAU-351.nov., a novel actinomycete isolated from the cow dung.</title>
        <authorList>
            <person name="Zhang X."/>
        </authorList>
    </citation>
    <scope>NUCLEOTIDE SEQUENCE</scope>
    <source>
        <strain evidence="1">NEAU-351</strain>
    </source>
</reference>
<protein>
    <submittedName>
        <fullName evidence="1">HAD family phosphatase</fullName>
    </submittedName>
</protein>
<dbReference type="EMBL" id="JADMLG010000003">
    <property type="protein sequence ID" value="MBH0776423.1"/>
    <property type="molecule type" value="Genomic_DNA"/>
</dbReference>
<sequence>MRITAVVFDMDGVLIDSEPVWEQVRRDYVAEKGGRWLPDTQKRLMGMSTGEWSRYLSADRDADGLGVGGSAEQVAREVIERMAAHYDRAVPLLAGAVDAVQRMSQNWPLGLASSSPRALIDTVLGRTGLIEFFDVTLSTEQVERGKPAPDVYLTVARALRRNAADCAAVEDSSNGLRAAHAAGMRVIAAPRPEYPLDPEARTLATHVIDGLDELTPALVVADS</sequence>
<comment type="caution">
    <text evidence="1">The sequence shown here is derived from an EMBL/GenBank/DDBJ whole genome shotgun (WGS) entry which is preliminary data.</text>
</comment>
<dbReference type="Proteomes" id="UP000655751">
    <property type="component" value="Unassembled WGS sequence"/>
</dbReference>
<dbReference type="PANTHER" id="PTHR18901:SF38">
    <property type="entry name" value="PSEUDOURIDINE-5'-PHOSPHATASE"/>
    <property type="match status" value="1"/>
</dbReference>
<evidence type="ECO:0000313" key="2">
    <source>
        <dbReference type="Proteomes" id="UP000655751"/>
    </source>
</evidence>
<dbReference type="SFLD" id="SFLDG01129">
    <property type="entry name" value="C1.5:_HAD__Beta-PGM__Phosphata"/>
    <property type="match status" value="1"/>
</dbReference>
<dbReference type="SFLD" id="SFLDS00003">
    <property type="entry name" value="Haloacid_Dehalogenase"/>
    <property type="match status" value="1"/>
</dbReference>
<dbReference type="InterPro" id="IPR023198">
    <property type="entry name" value="PGP-like_dom2"/>
</dbReference>
<name>A0A931N3C6_9NOCA</name>
<dbReference type="Pfam" id="PF00702">
    <property type="entry name" value="Hydrolase"/>
    <property type="match status" value="1"/>
</dbReference>
<dbReference type="InterPro" id="IPR006439">
    <property type="entry name" value="HAD-SF_hydro_IA"/>
</dbReference>
<gene>
    <name evidence="1" type="ORF">IT779_09010</name>
</gene>
<dbReference type="Gene3D" id="1.10.150.240">
    <property type="entry name" value="Putative phosphatase, domain 2"/>
    <property type="match status" value="1"/>
</dbReference>
<dbReference type="SUPFAM" id="SSF56784">
    <property type="entry name" value="HAD-like"/>
    <property type="match status" value="1"/>
</dbReference>
<evidence type="ECO:0000313" key="1">
    <source>
        <dbReference type="EMBL" id="MBH0776423.1"/>
    </source>
</evidence>
<dbReference type="SFLD" id="SFLDG01135">
    <property type="entry name" value="C1.5.6:_HAD__Beta-PGM__Phospha"/>
    <property type="match status" value="1"/>
</dbReference>
<dbReference type="InterPro" id="IPR023214">
    <property type="entry name" value="HAD_sf"/>
</dbReference>
<dbReference type="InterPro" id="IPR036412">
    <property type="entry name" value="HAD-like_sf"/>
</dbReference>
<dbReference type="PANTHER" id="PTHR18901">
    <property type="entry name" value="2-DEOXYGLUCOSE-6-PHOSPHATE PHOSPHATASE 2"/>
    <property type="match status" value="1"/>
</dbReference>
<dbReference type="NCBIfam" id="TIGR01509">
    <property type="entry name" value="HAD-SF-IA-v3"/>
    <property type="match status" value="1"/>
</dbReference>
<dbReference type="Gene3D" id="3.40.50.1000">
    <property type="entry name" value="HAD superfamily/HAD-like"/>
    <property type="match status" value="1"/>
</dbReference>